<proteinExistence type="predicted"/>
<gene>
    <name evidence="5" type="ORF">GPECTOR_6g713</name>
</gene>
<evidence type="ECO:0000256" key="1">
    <source>
        <dbReference type="ARBA" id="ARBA00022574"/>
    </source>
</evidence>
<dbReference type="Proteomes" id="UP000075714">
    <property type="component" value="Unassembled WGS sequence"/>
</dbReference>
<dbReference type="Gene3D" id="2.130.10.10">
    <property type="entry name" value="YVTN repeat-like/Quinoprotein amine dehydrogenase"/>
    <property type="match status" value="3"/>
</dbReference>
<dbReference type="PANTHER" id="PTHR19855">
    <property type="entry name" value="WD40 REPEAT PROTEIN 12, 37"/>
    <property type="match status" value="1"/>
</dbReference>
<evidence type="ECO:0000256" key="4">
    <source>
        <dbReference type="SAM" id="MobiDB-lite"/>
    </source>
</evidence>
<dbReference type="PROSITE" id="PS50294">
    <property type="entry name" value="WD_REPEATS_REGION"/>
    <property type="match status" value="1"/>
</dbReference>
<evidence type="ECO:0000256" key="3">
    <source>
        <dbReference type="PROSITE-ProRule" id="PRU00221"/>
    </source>
</evidence>
<keyword evidence="1 3" id="KW-0853">WD repeat</keyword>
<dbReference type="InterPro" id="IPR015943">
    <property type="entry name" value="WD40/YVTN_repeat-like_dom_sf"/>
</dbReference>
<keyword evidence="2" id="KW-0677">Repeat</keyword>
<dbReference type="PRINTS" id="PR00320">
    <property type="entry name" value="GPROTEINBRPT"/>
</dbReference>
<evidence type="ECO:0000256" key="2">
    <source>
        <dbReference type="ARBA" id="ARBA00022737"/>
    </source>
</evidence>
<dbReference type="InterPro" id="IPR001680">
    <property type="entry name" value="WD40_rpt"/>
</dbReference>
<dbReference type="SUPFAM" id="SSF50978">
    <property type="entry name" value="WD40 repeat-like"/>
    <property type="match status" value="1"/>
</dbReference>
<dbReference type="OrthoDB" id="190105at2759"/>
<feature type="region of interest" description="Disordered" evidence="4">
    <location>
        <begin position="175"/>
        <end position="213"/>
    </location>
</feature>
<dbReference type="Pfam" id="PF00400">
    <property type="entry name" value="WD40"/>
    <property type="match status" value="4"/>
</dbReference>
<dbReference type="PROSITE" id="PS50082">
    <property type="entry name" value="WD_REPEATS_2"/>
    <property type="match status" value="2"/>
</dbReference>
<dbReference type="InterPro" id="IPR036322">
    <property type="entry name" value="WD40_repeat_dom_sf"/>
</dbReference>
<protein>
    <submittedName>
        <fullName evidence="5">Uncharacterized protein</fullName>
    </submittedName>
</protein>
<reference evidence="6" key="1">
    <citation type="journal article" date="2016" name="Nat. Commun.">
        <title>The Gonium pectorale genome demonstrates co-option of cell cycle regulation during the evolution of multicellularity.</title>
        <authorList>
            <person name="Hanschen E.R."/>
            <person name="Marriage T.N."/>
            <person name="Ferris P.J."/>
            <person name="Hamaji T."/>
            <person name="Toyoda A."/>
            <person name="Fujiyama A."/>
            <person name="Neme R."/>
            <person name="Noguchi H."/>
            <person name="Minakuchi Y."/>
            <person name="Suzuki M."/>
            <person name="Kawai-Toyooka H."/>
            <person name="Smith D.R."/>
            <person name="Sparks H."/>
            <person name="Anderson J."/>
            <person name="Bakaric R."/>
            <person name="Luria V."/>
            <person name="Karger A."/>
            <person name="Kirschner M.W."/>
            <person name="Durand P.M."/>
            <person name="Michod R.E."/>
            <person name="Nozaki H."/>
            <person name="Olson B.J."/>
        </authorList>
    </citation>
    <scope>NUCLEOTIDE SEQUENCE [LARGE SCALE GENOMIC DNA]</scope>
    <source>
        <strain evidence="6">NIES-2863</strain>
    </source>
</reference>
<dbReference type="PROSITE" id="PS00678">
    <property type="entry name" value="WD_REPEATS_1"/>
    <property type="match status" value="1"/>
</dbReference>
<accession>A0A150GVD5</accession>
<dbReference type="STRING" id="33097.A0A150GVD5"/>
<dbReference type="InterPro" id="IPR020472">
    <property type="entry name" value="WD40_PAC1"/>
</dbReference>
<feature type="repeat" description="WD" evidence="3">
    <location>
        <begin position="16"/>
        <end position="57"/>
    </location>
</feature>
<evidence type="ECO:0000313" key="5">
    <source>
        <dbReference type="EMBL" id="KXZ53795.1"/>
    </source>
</evidence>
<dbReference type="PANTHER" id="PTHR19855:SF11">
    <property type="entry name" value="RIBOSOME BIOGENESIS PROTEIN WDR12"/>
    <property type="match status" value="1"/>
</dbReference>
<keyword evidence="6" id="KW-1185">Reference proteome</keyword>
<name>A0A150GVD5_GONPE</name>
<sequence>MLRLRSWSGRYNADQVAGHKSAVRAVRLLPSSNLLATASLDRTVRLWELGSGLPLSSSRPHGGTVRCLALAPNLLASGCSDNLVRLWRPTSTVVSAASGSTTRSAMPLFDLAAKPYILRGHTGPVSCLAVDDSPASTGPGSASLGTLDEASCGGTLFSGSWDCTVRIWRHSECDDSDLGDDSTGGFESADASGNGNGSATGSSGDESGGDSGAIRRGIAARRATAAAVGVESGGWTCSGVLQYGDWVYCCAVRGCNLLVAAGSEVVVTDAASGRAVRRFAGLHDGGAVAVIEGDRSGRLLFSGGGDGLLLAHDLRMKQGSRVLWHHNAALTGLSFEDPWLASAGADGCIMLQDSEQALAGAGGPPRALSTSCRALHCPAGQPPLCLDLADQWLAAGEGWDSGQWGGAG</sequence>
<organism evidence="5 6">
    <name type="scientific">Gonium pectorale</name>
    <name type="common">Green alga</name>
    <dbReference type="NCBI Taxonomy" id="33097"/>
    <lineage>
        <taxon>Eukaryota</taxon>
        <taxon>Viridiplantae</taxon>
        <taxon>Chlorophyta</taxon>
        <taxon>core chlorophytes</taxon>
        <taxon>Chlorophyceae</taxon>
        <taxon>CS clade</taxon>
        <taxon>Chlamydomonadales</taxon>
        <taxon>Volvocaceae</taxon>
        <taxon>Gonium</taxon>
    </lineage>
</organism>
<evidence type="ECO:0000313" key="6">
    <source>
        <dbReference type="Proteomes" id="UP000075714"/>
    </source>
</evidence>
<dbReference type="EMBL" id="LSYV01000007">
    <property type="protein sequence ID" value="KXZ53795.1"/>
    <property type="molecule type" value="Genomic_DNA"/>
</dbReference>
<feature type="compositionally biased region" description="Low complexity" evidence="4">
    <location>
        <begin position="181"/>
        <end position="205"/>
    </location>
</feature>
<dbReference type="SMART" id="SM00320">
    <property type="entry name" value="WD40"/>
    <property type="match status" value="6"/>
</dbReference>
<feature type="repeat" description="WD" evidence="3">
    <location>
        <begin position="58"/>
        <end position="87"/>
    </location>
</feature>
<comment type="caution">
    <text evidence="5">The sequence shown here is derived from an EMBL/GenBank/DDBJ whole genome shotgun (WGS) entry which is preliminary data.</text>
</comment>
<dbReference type="AlphaFoldDB" id="A0A150GVD5"/>
<dbReference type="InterPro" id="IPR019775">
    <property type="entry name" value="WD40_repeat_CS"/>
</dbReference>